<protein>
    <submittedName>
        <fullName evidence="1">Uncharacterized protein</fullName>
    </submittedName>
</protein>
<sequence>MNGTTLLQAFLSRTKETDMRRCLTGQRIKRSYFKDQMWLQLEYLWSGLDLEYPGEKEQHGRHHHCR</sequence>
<gene>
    <name evidence="1" type="ORF">OCTVUL_1B012554</name>
</gene>
<evidence type="ECO:0000313" key="2">
    <source>
        <dbReference type="Proteomes" id="UP001162480"/>
    </source>
</evidence>
<evidence type="ECO:0000313" key="1">
    <source>
        <dbReference type="EMBL" id="CAI9715871.1"/>
    </source>
</evidence>
<organism evidence="1 2">
    <name type="scientific">Octopus vulgaris</name>
    <name type="common">Common octopus</name>
    <dbReference type="NCBI Taxonomy" id="6645"/>
    <lineage>
        <taxon>Eukaryota</taxon>
        <taxon>Metazoa</taxon>
        <taxon>Spiralia</taxon>
        <taxon>Lophotrochozoa</taxon>
        <taxon>Mollusca</taxon>
        <taxon>Cephalopoda</taxon>
        <taxon>Coleoidea</taxon>
        <taxon>Octopodiformes</taxon>
        <taxon>Octopoda</taxon>
        <taxon>Incirrata</taxon>
        <taxon>Octopodidae</taxon>
        <taxon>Octopus</taxon>
    </lineage>
</organism>
<accession>A0AA36AI93</accession>
<proteinExistence type="predicted"/>
<keyword evidence="2" id="KW-1185">Reference proteome</keyword>
<dbReference type="Proteomes" id="UP001162480">
    <property type="component" value="Chromosome 1"/>
</dbReference>
<dbReference type="EMBL" id="OX597814">
    <property type="protein sequence ID" value="CAI9715871.1"/>
    <property type="molecule type" value="Genomic_DNA"/>
</dbReference>
<reference evidence="1" key="1">
    <citation type="submission" date="2023-08" db="EMBL/GenBank/DDBJ databases">
        <authorList>
            <person name="Alioto T."/>
            <person name="Alioto T."/>
            <person name="Gomez Garrido J."/>
        </authorList>
    </citation>
    <scope>NUCLEOTIDE SEQUENCE</scope>
</reference>
<name>A0AA36AI93_OCTVU</name>
<dbReference type="AlphaFoldDB" id="A0AA36AI93"/>